<protein>
    <recommendedName>
        <fullName evidence="4">Yip1 domain-containing protein</fullName>
    </recommendedName>
</protein>
<accession>A0ABW3RU47</accession>
<keyword evidence="1" id="KW-0812">Transmembrane</keyword>
<feature type="transmembrane region" description="Helical" evidence="1">
    <location>
        <begin position="53"/>
        <end position="71"/>
    </location>
</feature>
<dbReference type="RefSeq" id="WP_379317901.1">
    <property type="nucleotide sequence ID" value="NZ_JBHTLM010000003.1"/>
</dbReference>
<feature type="transmembrane region" description="Helical" evidence="1">
    <location>
        <begin position="83"/>
        <end position="103"/>
    </location>
</feature>
<dbReference type="EMBL" id="JBHTLM010000003">
    <property type="protein sequence ID" value="MFD1175999.1"/>
    <property type="molecule type" value="Genomic_DNA"/>
</dbReference>
<keyword evidence="1" id="KW-0472">Membrane</keyword>
<evidence type="ECO:0000313" key="2">
    <source>
        <dbReference type="EMBL" id="MFD1175999.1"/>
    </source>
</evidence>
<keyword evidence="1" id="KW-1133">Transmembrane helix</keyword>
<feature type="transmembrane region" description="Helical" evidence="1">
    <location>
        <begin position="12"/>
        <end position="33"/>
    </location>
</feature>
<comment type="caution">
    <text evidence="2">The sequence shown here is derived from an EMBL/GenBank/DDBJ whole genome shotgun (WGS) entry which is preliminary data.</text>
</comment>
<feature type="transmembrane region" description="Helical" evidence="1">
    <location>
        <begin position="142"/>
        <end position="163"/>
    </location>
</feature>
<evidence type="ECO:0000313" key="3">
    <source>
        <dbReference type="Proteomes" id="UP001597262"/>
    </source>
</evidence>
<reference evidence="3" key="1">
    <citation type="journal article" date="2019" name="Int. J. Syst. Evol. Microbiol.">
        <title>The Global Catalogue of Microorganisms (GCM) 10K type strain sequencing project: providing services to taxonomists for standard genome sequencing and annotation.</title>
        <authorList>
            <consortium name="The Broad Institute Genomics Platform"/>
            <consortium name="The Broad Institute Genome Sequencing Center for Infectious Disease"/>
            <person name="Wu L."/>
            <person name="Ma J."/>
        </authorList>
    </citation>
    <scope>NUCLEOTIDE SEQUENCE [LARGE SCALE GENOMIC DNA]</scope>
    <source>
        <strain evidence="3">CCUG 59189</strain>
    </source>
</reference>
<sequence>MNELRGGVKSIFNKIPQIITLVVLTIFCFIYGREVISRFNGELFSHSAVPIEYSLIFLLLLISIGIILGFLIEGTSAISKIIFWWPVVHFVIDFLCFIVGLAWETLLALVLYTIIVMPINLIGEGISLGFQINRLFFYRDKYEIISILLGLFINLSIIIYVLFEISKDYLANLFM</sequence>
<evidence type="ECO:0000256" key="1">
    <source>
        <dbReference type="SAM" id="Phobius"/>
    </source>
</evidence>
<organism evidence="2 3">
    <name type="scientific">Paenibacillus puldeungensis</name>
    <dbReference type="NCBI Taxonomy" id="696536"/>
    <lineage>
        <taxon>Bacteria</taxon>
        <taxon>Bacillati</taxon>
        <taxon>Bacillota</taxon>
        <taxon>Bacilli</taxon>
        <taxon>Bacillales</taxon>
        <taxon>Paenibacillaceae</taxon>
        <taxon>Paenibacillus</taxon>
    </lineage>
</organism>
<proteinExistence type="predicted"/>
<name>A0ABW3RU47_9BACL</name>
<dbReference type="Proteomes" id="UP001597262">
    <property type="component" value="Unassembled WGS sequence"/>
</dbReference>
<feature type="transmembrane region" description="Helical" evidence="1">
    <location>
        <begin position="109"/>
        <end position="130"/>
    </location>
</feature>
<evidence type="ECO:0008006" key="4">
    <source>
        <dbReference type="Google" id="ProtNLM"/>
    </source>
</evidence>
<gene>
    <name evidence="2" type="ORF">ACFQ3W_06710</name>
</gene>
<keyword evidence="3" id="KW-1185">Reference proteome</keyword>